<comment type="caution">
    <text evidence="3">The sequence shown here is derived from an EMBL/GenBank/DDBJ whole genome shotgun (WGS) entry which is preliminary data.</text>
</comment>
<dbReference type="SFLD" id="SFLDS00003">
    <property type="entry name" value="Haloacid_Dehalogenase"/>
    <property type="match status" value="1"/>
</dbReference>
<dbReference type="SFLD" id="SFLDG01129">
    <property type="entry name" value="C1.5:_HAD__Beta-PGM__Phosphata"/>
    <property type="match status" value="1"/>
</dbReference>
<dbReference type="Pfam" id="PF00702">
    <property type="entry name" value="Hydrolase"/>
    <property type="match status" value="1"/>
</dbReference>
<evidence type="ECO:0000313" key="3">
    <source>
        <dbReference type="EMBL" id="GIQ63016.1"/>
    </source>
</evidence>
<dbReference type="SUPFAM" id="SSF56784">
    <property type="entry name" value="HAD-like"/>
    <property type="match status" value="1"/>
</dbReference>
<dbReference type="Gene3D" id="1.10.150.240">
    <property type="entry name" value="Putative phosphatase, domain 2"/>
    <property type="match status" value="1"/>
</dbReference>
<accession>A0ABQ4N4Z4</accession>
<evidence type="ECO:0000313" key="4">
    <source>
        <dbReference type="Proteomes" id="UP000680304"/>
    </source>
</evidence>
<dbReference type="Proteomes" id="UP000680304">
    <property type="component" value="Unassembled WGS sequence"/>
</dbReference>
<protein>
    <submittedName>
        <fullName evidence="3">Haloacid dehalogenase</fullName>
    </submittedName>
</protein>
<dbReference type="InterPro" id="IPR023214">
    <property type="entry name" value="HAD_sf"/>
</dbReference>
<reference evidence="3 4" key="1">
    <citation type="submission" date="2021-04" db="EMBL/GenBank/DDBJ databases">
        <title>Draft genome sequence of Paenibacillus cisolokensis, LC2-13A.</title>
        <authorList>
            <person name="Uke A."/>
            <person name="Chhe C."/>
            <person name="Baramee S."/>
            <person name="Kosugi A."/>
        </authorList>
    </citation>
    <scope>NUCLEOTIDE SEQUENCE [LARGE SCALE GENOMIC DNA]</scope>
    <source>
        <strain evidence="3 4">LC2-13A</strain>
    </source>
</reference>
<dbReference type="Gene3D" id="3.40.50.1000">
    <property type="entry name" value="HAD superfamily/HAD-like"/>
    <property type="match status" value="1"/>
</dbReference>
<dbReference type="InterPro" id="IPR036412">
    <property type="entry name" value="HAD-like_sf"/>
</dbReference>
<dbReference type="InterPro" id="IPR023198">
    <property type="entry name" value="PGP-like_dom2"/>
</dbReference>
<proteinExistence type="predicted"/>
<evidence type="ECO:0000256" key="2">
    <source>
        <dbReference type="ARBA" id="ARBA00022842"/>
    </source>
</evidence>
<keyword evidence="1" id="KW-0378">Hydrolase</keyword>
<dbReference type="RefSeq" id="WP_213528337.1">
    <property type="nucleotide sequence ID" value="NZ_BOVJ01000050.1"/>
</dbReference>
<keyword evidence="2" id="KW-0460">Magnesium</keyword>
<dbReference type="PANTHER" id="PTHR46470">
    <property type="entry name" value="N-ACYLNEURAMINATE-9-PHOSPHATASE"/>
    <property type="match status" value="1"/>
</dbReference>
<keyword evidence="4" id="KW-1185">Reference proteome</keyword>
<dbReference type="EMBL" id="BOVJ01000050">
    <property type="protein sequence ID" value="GIQ63016.1"/>
    <property type="molecule type" value="Genomic_DNA"/>
</dbReference>
<name>A0ABQ4N4Z4_9BACL</name>
<organism evidence="3 4">
    <name type="scientific">Paenibacillus cisolokensis</name>
    <dbReference type="NCBI Taxonomy" id="1658519"/>
    <lineage>
        <taxon>Bacteria</taxon>
        <taxon>Bacillati</taxon>
        <taxon>Bacillota</taxon>
        <taxon>Bacilli</taxon>
        <taxon>Bacillales</taxon>
        <taxon>Paenibacillaceae</taxon>
        <taxon>Paenibacillus</taxon>
    </lineage>
</organism>
<sequence>MKQHLLFDLDDTLIHCNKYFGLIIDQFIDEMTTWFKSFDEITPEIIRDKQTEIDIAGIEIVGFKSDHFPQSFVETYRHFSRLTGRPESDAEKERLWKLGLSVYEQEAEPYPHMEETLMTLRESGHELHLYTGGERRIQRRKIEKLKLERYFGSRIYIRRHKNSNALEAILAEGGFDRSRTWMIGNSIRTDVVPALTTGIHAIHVKTEQEWQYNIVDIDVAPKGAFVTVGRLSEVPGAIQNYVVSAWNA</sequence>
<dbReference type="InterPro" id="IPR051400">
    <property type="entry name" value="HAD-like_hydrolase"/>
</dbReference>
<gene>
    <name evidence="3" type="ORF">PACILC2_15840</name>
</gene>
<evidence type="ECO:0000256" key="1">
    <source>
        <dbReference type="ARBA" id="ARBA00022801"/>
    </source>
</evidence>